<feature type="compositionally biased region" description="Basic and acidic residues" evidence="1">
    <location>
        <begin position="22"/>
        <end position="42"/>
    </location>
</feature>
<dbReference type="EMBL" id="QJKJ01007727">
    <property type="protein sequence ID" value="RDX82127.1"/>
    <property type="molecule type" value="Genomic_DNA"/>
</dbReference>
<dbReference type="PANTHER" id="PTHR35046">
    <property type="entry name" value="ZINC KNUCKLE (CCHC-TYPE) FAMILY PROTEIN"/>
    <property type="match status" value="1"/>
</dbReference>
<keyword evidence="3" id="KW-1185">Reference proteome</keyword>
<dbReference type="AlphaFoldDB" id="A0A371FUU5"/>
<comment type="caution">
    <text evidence="2">The sequence shown here is derived from an EMBL/GenBank/DDBJ whole genome shotgun (WGS) entry which is preliminary data.</text>
</comment>
<evidence type="ECO:0000313" key="2">
    <source>
        <dbReference type="EMBL" id="RDX82127.1"/>
    </source>
</evidence>
<evidence type="ECO:0000256" key="1">
    <source>
        <dbReference type="SAM" id="MobiDB-lite"/>
    </source>
</evidence>
<feature type="region of interest" description="Disordered" evidence="1">
    <location>
        <begin position="1"/>
        <end position="42"/>
    </location>
</feature>
<dbReference type="Proteomes" id="UP000257109">
    <property type="component" value="Unassembled WGS sequence"/>
</dbReference>
<feature type="compositionally biased region" description="Basic residues" evidence="1">
    <location>
        <begin position="1"/>
        <end position="11"/>
    </location>
</feature>
<dbReference type="OrthoDB" id="1747743at2759"/>
<organism evidence="2 3">
    <name type="scientific">Mucuna pruriens</name>
    <name type="common">Velvet bean</name>
    <name type="synonym">Dolichos pruriens</name>
    <dbReference type="NCBI Taxonomy" id="157652"/>
    <lineage>
        <taxon>Eukaryota</taxon>
        <taxon>Viridiplantae</taxon>
        <taxon>Streptophyta</taxon>
        <taxon>Embryophyta</taxon>
        <taxon>Tracheophyta</taxon>
        <taxon>Spermatophyta</taxon>
        <taxon>Magnoliopsida</taxon>
        <taxon>eudicotyledons</taxon>
        <taxon>Gunneridae</taxon>
        <taxon>Pentapetalae</taxon>
        <taxon>rosids</taxon>
        <taxon>fabids</taxon>
        <taxon>Fabales</taxon>
        <taxon>Fabaceae</taxon>
        <taxon>Papilionoideae</taxon>
        <taxon>50 kb inversion clade</taxon>
        <taxon>NPAAA clade</taxon>
        <taxon>indigoferoid/millettioid clade</taxon>
        <taxon>Phaseoleae</taxon>
        <taxon>Mucuna</taxon>
    </lineage>
</organism>
<reference evidence="2" key="1">
    <citation type="submission" date="2018-05" db="EMBL/GenBank/DDBJ databases">
        <title>Draft genome of Mucuna pruriens seed.</title>
        <authorList>
            <person name="Nnadi N.E."/>
            <person name="Vos R."/>
            <person name="Hasami M.H."/>
            <person name="Devisetty U.K."/>
            <person name="Aguiy J.C."/>
        </authorList>
    </citation>
    <scope>NUCLEOTIDE SEQUENCE [LARGE SCALE GENOMIC DNA]</scope>
    <source>
        <strain evidence="2">JCA_2017</strain>
    </source>
</reference>
<feature type="compositionally biased region" description="Low complexity" evidence="1">
    <location>
        <begin position="12"/>
        <end position="21"/>
    </location>
</feature>
<accession>A0A371FUU5</accession>
<dbReference type="CDD" id="cd00303">
    <property type="entry name" value="retropepsin_like"/>
    <property type="match status" value="1"/>
</dbReference>
<protein>
    <submittedName>
        <fullName evidence="2">Uncharacterized protein</fullName>
    </submittedName>
</protein>
<dbReference type="PANTHER" id="PTHR35046:SF9">
    <property type="entry name" value="RNA-DIRECTED DNA POLYMERASE"/>
    <property type="match status" value="1"/>
</dbReference>
<sequence length="132" mass="14976">MEMKLKRRSASRRSITCSSSWRGKDNEKVRSDKSPKKGSDPFQVRKEMTVTPILRMSDGGSCMNLASERLVTKLALPIVIHLRSYKLQWVGERGELVMECQVEVSITIGKYEDKVLCNVVPMEAIHLLLGRP</sequence>
<gene>
    <name evidence="2" type="ORF">CR513_37122</name>
</gene>
<proteinExistence type="predicted"/>
<name>A0A371FUU5_MUCPR</name>
<evidence type="ECO:0000313" key="3">
    <source>
        <dbReference type="Proteomes" id="UP000257109"/>
    </source>
</evidence>
<feature type="non-terminal residue" evidence="2">
    <location>
        <position position="1"/>
    </location>
</feature>